<feature type="transmembrane region" description="Helical" evidence="1">
    <location>
        <begin position="74"/>
        <end position="93"/>
    </location>
</feature>
<dbReference type="Pfam" id="PF20619">
    <property type="entry name" value="DUF6804"/>
    <property type="match status" value="1"/>
</dbReference>
<evidence type="ECO:0000256" key="1">
    <source>
        <dbReference type="SAM" id="Phobius"/>
    </source>
</evidence>
<evidence type="ECO:0000313" key="2">
    <source>
        <dbReference type="EMBL" id="AGS38486.1"/>
    </source>
</evidence>
<dbReference type="KEGG" id="cza:CYCME_0144"/>
<keyword evidence="3" id="KW-1185">Reference proteome</keyword>
<gene>
    <name evidence="2" type="ORF">CYCME_0144</name>
</gene>
<dbReference type="HOGENOM" id="CLU_171094_0_0_6"/>
<evidence type="ECO:0000313" key="3">
    <source>
        <dbReference type="Proteomes" id="UP000015380"/>
    </source>
</evidence>
<keyword evidence="1" id="KW-1133">Transmembrane helix</keyword>
<dbReference type="eggNOG" id="ENOG5030SFJ">
    <property type="taxonomic scope" value="Bacteria"/>
</dbReference>
<feature type="transmembrane region" description="Helical" evidence="1">
    <location>
        <begin position="5"/>
        <end position="21"/>
    </location>
</feature>
<reference evidence="3" key="2">
    <citation type="journal article" date="2016" name="Environ. Microbiol. Rep.">
        <title>Analysis of defence systems and a conjugative IncP-1 plasmid in the marine polyaromatic hydrocarbons-degrading bacterium Cycloclasticus sp. 78-ME.</title>
        <authorList>
            <person name="Yakimov M.M."/>
            <person name="Crisafi F."/>
            <person name="Messina E."/>
            <person name="Smedile F."/>
            <person name="Lopatina A."/>
            <person name="Denaro R."/>
            <person name="Pieper D.H."/>
            <person name="Golyshin P.N."/>
            <person name="Giuliano L."/>
        </authorList>
    </citation>
    <scope>NUCLEOTIDE SEQUENCE [LARGE SCALE GENOMIC DNA]</scope>
    <source>
        <strain evidence="3">78-ME</strain>
    </source>
</reference>
<keyword evidence="1" id="KW-0472">Membrane</keyword>
<reference evidence="2 3" key="1">
    <citation type="submission" date="2013-05" db="EMBL/GenBank/DDBJ databases">
        <title>Between feast and famine: a lifestyle of most important marine PAH-degrading bacterium Cycloclasticus sp. 7ME.</title>
        <authorList>
            <person name="Yakimov M.M."/>
            <person name="Messina E."/>
            <person name="Genovese M."/>
            <person name="Denaro R."/>
            <person name="Crisafi F."/>
            <person name="Russo D."/>
            <person name="Cappello S."/>
            <person name="Santisi S."/>
            <person name="Smedile F."/>
            <person name="Golyshina O.V."/>
            <person name="Tran H."/>
            <person name="Pieper D.H."/>
            <person name="Golyshin P.N."/>
            <person name="Giuliano L."/>
        </authorList>
    </citation>
    <scope>NUCLEOTIDE SEQUENCE [LARGE SCALE GENOMIC DNA]</scope>
    <source>
        <strain evidence="2 3">78-ME</strain>
    </source>
</reference>
<organism evidence="2 3">
    <name type="scientific">Cycloclasticus zancles 78-ME</name>
    <dbReference type="NCBI Taxonomy" id="1198232"/>
    <lineage>
        <taxon>Bacteria</taxon>
        <taxon>Pseudomonadati</taxon>
        <taxon>Pseudomonadota</taxon>
        <taxon>Gammaproteobacteria</taxon>
        <taxon>Thiotrichales</taxon>
        <taxon>Piscirickettsiaceae</taxon>
        <taxon>Cycloclasticus</taxon>
    </lineage>
</organism>
<protein>
    <submittedName>
        <fullName evidence="2">Uncharacterized protein</fullName>
    </submittedName>
</protein>
<sequence>MPKLLIYIAAGFLFIGVFPLPYGYYMLLRFIACGVFAWAAFIAFERNEDILPWIFIVLAIVFNPILKIHFPKEMWAVIDFCSGMFLILIRGKIQENESKAHNK</sequence>
<dbReference type="AlphaFoldDB" id="S5T3X7"/>
<feature type="transmembrane region" description="Helical" evidence="1">
    <location>
        <begin position="51"/>
        <end position="68"/>
    </location>
</feature>
<dbReference type="Proteomes" id="UP000015380">
    <property type="component" value="Chromosome"/>
</dbReference>
<dbReference type="EMBL" id="CP005996">
    <property type="protein sequence ID" value="AGS38486.1"/>
    <property type="molecule type" value="Genomic_DNA"/>
</dbReference>
<dbReference type="InterPro" id="IPR046548">
    <property type="entry name" value="DUF6804"/>
</dbReference>
<feature type="transmembrane region" description="Helical" evidence="1">
    <location>
        <begin position="27"/>
        <end position="44"/>
    </location>
</feature>
<keyword evidence="1" id="KW-0812">Transmembrane</keyword>
<accession>S5T3X7</accession>
<dbReference type="RefSeq" id="WP_020931835.1">
    <property type="nucleotide sequence ID" value="NC_021917.1"/>
</dbReference>
<name>S5T3X7_9GAMM</name>
<proteinExistence type="predicted"/>
<dbReference type="PATRIC" id="fig|1198232.3.peg.145"/>